<evidence type="ECO:0000256" key="1">
    <source>
        <dbReference type="ARBA" id="ARBA00006383"/>
    </source>
</evidence>
<reference evidence="6" key="1">
    <citation type="submission" date="2024-06" db="EMBL/GenBank/DDBJ databases">
        <title>Caulobacter inopinatus, sp. nov.</title>
        <authorList>
            <person name="Donachie S.P."/>
        </authorList>
    </citation>
    <scope>NUCLEOTIDE SEQUENCE</scope>
    <source>
        <strain evidence="6">73W</strain>
    </source>
</reference>
<evidence type="ECO:0000256" key="3">
    <source>
        <dbReference type="ARBA" id="ARBA00022679"/>
    </source>
</evidence>
<name>A0AB39KQA4_9CAUL</name>
<evidence type="ECO:0000256" key="2">
    <source>
        <dbReference type="ARBA" id="ARBA00012882"/>
    </source>
</evidence>
<evidence type="ECO:0000256" key="4">
    <source>
        <dbReference type="ARBA" id="ARBA00023315"/>
    </source>
</evidence>
<evidence type="ECO:0000313" key="6">
    <source>
        <dbReference type="EMBL" id="XDO95523.1"/>
    </source>
</evidence>
<proteinExistence type="inferred from homology"/>
<dbReference type="NCBIfam" id="NF033082">
    <property type="entry name" value="AAC_3"/>
    <property type="match status" value="1"/>
</dbReference>
<accession>A0AB39KQA4</accession>
<comment type="catalytic activity">
    <reaction evidence="5">
        <text>a 2-deoxystreptamine antibiotic + acetyl-CoA = an N(3)-acetyl-2-deoxystreptamine antibiotic + CoA + H(+)</text>
        <dbReference type="Rhea" id="RHEA:12665"/>
        <dbReference type="ChEBI" id="CHEBI:15378"/>
        <dbReference type="ChEBI" id="CHEBI:57287"/>
        <dbReference type="ChEBI" id="CHEBI:57288"/>
        <dbReference type="ChEBI" id="CHEBI:57921"/>
        <dbReference type="ChEBI" id="CHEBI:77452"/>
        <dbReference type="EC" id="2.3.1.81"/>
    </reaction>
</comment>
<sequence>MQDAACFVTRASLRHDLHALGVRPGDLVMVHAAMSKVGRLLNGPDVLVDALRDAVGPDGTIMAYVDWDGAYEDLLDAKGRVPEIWRDHIPPFHPAISRAIRDNGVLAEFIRTTPGARRSGNPGASVTALGVLADWLTADHPLDYGYGEETPFARLVEAAGKVLMVGAPLDTMTLLHHAEHLARISGKRVRRAEVPLATSDGTEWRMIEEFDTGDPVVDGLAEDYFAEIVQAFLDSGRGTRGRVGAAESILVDAAPICAFGVDWLESRFPQEP</sequence>
<organism evidence="6">
    <name type="scientific">Caulobacter sp. 73W</name>
    <dbReference type="NCBI Taxonomy" id="3161137"/>
    <lineage>
        <taxon>Bacteria</taxon>
        <taxon>Pseudomonadati</taxon>
        <taxon>Pseudomonadota</taxon>
        <taxon>Alphaproteobacteria</taxon>
        <taxon>Caulobacterales</taxon>
        <taxon>Caulobacteraceae</taxon>
        <taxon>Caulobacter</taxon>
    </lineage>
</organism>
<comment type="similarity">
    <text evidence="1 5">Belongs to the antibiotic N-acetyltransferase family.</text>
</comment>
<keyword evidence="4 5" id="KW-0012">Acyltransferase</keyword>
<protein>
    <recommendedName>
        <fullName evidence="2 5">Aminoglycoside N(3)-acetyltransferase</fullName>
        <ecNumber evidence="5">2.3.1.-</ecNumber>
    </recommendedName>
</protein>
<keyword evidence="5" id="KW-0046">Antibiotic resistance</keyword>
<dbReference type="EC" id="2.3.1.-" evidence="5"/>
<dbReference type="Pfam" id="PF02522">
    <property type="entry name" value="Antibiotic_NAT"/>
    <property type="match status" value="1"/>
</dbReference>
<dbReference type="EMBL" id="CP158375">
    <property type="protein sequence ID" value="XDO95523.1"/>
    <property type="molecule type" value="Genomic_DNA"/>
</dbReference>
<dbReference type="PANTHER" id="PTHR11104:SF0">
    <property type="entry name" value="SPBETA PROPHAGE-DERIVED AMINOGLYCOSIDE N(3')-ACETYLTRANSFERASE-LIKE PROTEIN YOKD"/>
    <property type="match status" value="1"/>
</dbReference>
<evidence type="ECO:0000256" key="5">
    <source>
        <dbReference type="RuleBase" id="RU365031"/>
    </source>
</evidence>
<dbReference type="InterPro" id="IPR028345">
    <property type="entry name" value="Antibiotic_NAT-like"/>
</dbReference>
<gene>
    <name evidence="6" type="primary">aac(3)</name>
    <name evidence="6" type="ORF">ABOZ73_11940</name>
</gene>
<keyword evidence="3 5" id="KW-0808">Transferase</keyword>
<dbReference type="GO" id="GO:0046677">
    <property type="term" value="P:response to antibiotic"/>
    <property type="evidence" value="ECO:0007669"/>
    <property type="project" value="UniProtKB-KW"/>
</dbReference>
<dbReference type="RefSeq" id="WP_369058372.1">
    <property type="nucleotide sequence ID" value="NZ_CP158375.1"/>
</dbReference>
<dbReference type="GO" id="GO:0046353">
    <property type="term" value="F:aminoglycoside 3-N-acetyltransferase activity"/>
    <property type="evidence" value="ECO:0007669"/>
    <property type="project" value="UniProtKB-EC"/>
</dbReference>
<dbReference type="AlphaFoldDB" id="A0AB39KQA4"/>
<dbReference type="InterPro" id="IPR003679">
    <property type="entry name" value="Amioglycoside_AcTrfase"/>
</dbReference>
<dbReference type="PANTHER" id="PTHR11104">
    <property type="entry name" value="AMINOGLYCOSIDE N3-ACETYLTRANSFERASE"/>
    <property type="match status" value="1"/>
</dbReference>
<dbReference type="SUPFAM" id="SSF110710">
    <property type="entry name" value="TTHA0583/YokD-like"/>
    <property type="match status" value="1"/>
</dbReference>